<dbReference type="GO" id="GO:0005524">
    <property type="term" value="F:ATP binding"/>
    <property type="evidence" value="ECO:0007669"/>
    <property type="project" value="UniProtKB-KW"/>
</dbReference>
<keyword evidence="6" id="KW-1185">Reference proteome</keyword>
<dbReference type="RefSeq" id="XP_034014425.1">
    <property type="nucleotide sequence ID" value="XM_034159041.1"/>
</dbReference>
<dbReference type="PANTHER" id="PTHR24067">
    <property type="entry name" value="UBIQUITIN-CONJUGATING ENZYME E2"/>
    <property type="match status" value="1"/>
</dbReference>
<dbReference type="VEuPathDB" id="FungiDB:DIURU_000758"/>
<name>A0A642UYM8_DIURU</name>
<dbReference type="GeneID" id="54779411"/>
<proteinExistence type="predicted"/>
<dbReference type="SUPFAM" id="SSF54495">
    <property type="entry name" value="UBC-like"/>
    <property type="match status" value="1"/>
</dbReference>
<evidence type="ECO:0000256" key="3">
    <source>
        <dbReference type="ARBA" id="ARBA00022840"/>
    </source>
</evidence>
<evidence type="ECO:0000259" key="4">
    <source>
        <dbReference type="PROSITE" id="PS50127"/>
    </source>
</evidence>
<protein>
    <recommendedName>
        <fullName evidence="4">UBC core domain-containing protein</fullName>
    </recommendedName>
</protein>
<dbReference type="CDD" id="cd23812">
    <property type="entry name" value="UBCc_ScPEX4-like"/>
    <property type="match status" value="1"/>
</dbReference>
<keyword evidence="2" id="KW-0833">Ubl conjugation pathway</keyword>
<accession>A0A642UYM8</accession>
<evidence type="ECO:0000256" key="1">
    <source>
        <dbReference type="ARBA" id="ARBA00022741"/>
    </source>
</evidence>
<keyword evidence="3" id="KW-0067">ATP-binding</keyword>
<gene>
    <name evidence="5" type="ORF">DIURU_000758</name>
</gene>
<evidence type="ECO:0000256" key="2">
    <source>
        <dbReference type="ARBA" id="ARBA00022786"/>
    </source>
</evidence>
<dbReference type="OrthoDB" id="9973183at2759"/>
<dbReference type="Pfam" id="PF00179">
    <property type="entry name" value="UQ_con"/>
    <property type="match status" value="1"/>
</dbReference>
<evidence type="ECO:0000313" key="5">
    <source>
        <dbReference type="EMBL" id="KAA8907074.1"/>
    </source>
</evidence>
<dbReference type="Gene3D" id="3.10.110.10">
    <property type="entry name" value="Ubiquitin Conjugating Enzyme"/>
    <property type="match status" value="1"/>
</dbReference>
<comment type="caution">
    <text evidence="5">The sequence shown here is derived from an EMBL/GenBank/DDBJ whole genome shotgun (WGS) entry which is preliminary data.</text>
</comment>
<keyword evidence="1" id="KW-0547">Nucleotide-binding</keyword>
<dbReference type="InterPro" id="IPR050113">
    <property type="entry name" value="Ub_conjugating_enzyme"/>
</dbReference>
<dbReference type="InterPro" id="IPR016135">
    <property type="entry name" value="UBQ-conjugating_enzyme/RWD"/>
</dbReference>
<dbReference type="OMA" id="MRWKAFI"/>
<dbReference type="AlphaFoldDB" id="A0A642UYM8"/>
<dbReference type="InterPro" id="IPR000608">
    <property type="entry name" value="UBC"/>
</dbReference>
<dbReference type="EMBL" id="SWFT01000027">
    <property type="protein sequence ID" value="KAA8907074.1"/>
    <property type="molecule type" value="Genomic_DNA"/>
</dbReference>
<dbReference type="Proteomes" id="UP000449547">
    <property type="component" value="Unassembled WGS sequence"/>
</dbReference>
<dbReference type="PROSITE" id="PS50127">
    <property type="entry name" value="UBC_2"/>
    <property type="match status" value="1"/>
</dbReference>
<feature type="domain" description="UBC core" evidence="4">
    <location>
        <begin position="1"/>
        <end position="156"/>
    </location>
</feature>
<dbReference type="SMART" id="SM00212">
    <property type="entry name" value="UBCc"/>
    <property type="match status" value="1"/>
</dbReference>
<evidence type="ECO:0000313" key="6">
    <source>
        <dbReference type="Proteomes" id="UP000449547"/>
    </source>
</evidence>
<sequence>MADRRLMKEYSALMKNGPSNPQIVSLGPVDPEVMTSWEAVIAKPTKDDSPYYYNGQWKLKIEVGADYPRSPPKIKFVTPIVHPNINYDSGEICLDILKSEAWSPAWDLQHLIGAILMLLDDPEPDSPLNVDASNLFRVDKTGFESVVQYHIWKHNAFYGGTQRRNSGAKVVVDVPEAIAV</sequence>
<organism evidence="5 6">
    <name type="scientific">Diutina rugosa</name>
    <name type="common">Yeast</name>
    <name type="synonym">Candida rugosa</name>
    <dbReference type="NCBI Taxonomy" id="5481"/>
    <lineage>
        <taxon>Eukaryota</taxon>
        <taxon>Fungi</taxon>
        <taxon>Dikarya</taxon>
        <taxon>Ascomycota</taxon>
        <taxon>Saccharomycotina</taxon>
        <taxon>Pichiomycetes</taxon>
        <taxon>Debaryomycetaceae</taxon>
        <taxon>Diutina</taxon>
    </lineage>
</organism>
<reference evidence="5 6" key="1">
    <citation type="submission" date="2019-07" db="EMBL/GenBank/DDBJ databases">
        <title>Genome assembly of two rare yeast pathogens: Diutina rugosa and Trichomonascus ciferrii.</title>
        <authorList>
            <person name="Mixao V."/>
            <person name="Saus E."/>
            <person name="Hansen A."/>
            <person name="Lass-Flor C."/>
            <person name="Gabaldon T."/>
        </authorList>
    </citation>
    <scope>NUCLEOTIDE SEQUENCE [LARGE SCALE GENOMIC DNA]</scope>
    <source>
        <strain evidence="5 6">CBS 613</strain>
    </source>
</reference>